<keyword evidence="8" id="KW-0238">DNA-binding</keyword>
<feature type="domain" description="C2H2-type" evidence="13">
    <location>
        <begin position="114"/>
        <end position="141"/>
    </location>
</feature>
<sequence>MFGCKKRFQCSECEKSFHPRCSLITHQVVHTGQRPFACPECGKTFGYKANLKKHLCLHKVLPAWASACGEACRRTFAGTAARSPWAARVRQGLFPEGRPADPPEDARRGGKKLFSCEACGRKLVHKTKFTDYVRVHTGEKPFSCPECKNSFRLKRSLKAHGVQHRGQKPFQCPKCARSFFWRNAMRVHQRLHSEEKPFSCAECGKRLTQHLKSHSAKKPFSCADCGRGFRRCSHLSEHASIHGGEEPSQCTTECDKRFFCKASVRFHQRIHRDERPYASVAKPTLSSPRSPNTCASTTGRRPTSVPKSEFPSERKFEEPPSPAQ</sequence>
<dbReference type="GO" id="GO:0003677">
    <property type="term" value="F:DNA binding"/>
    <property type="evidence" value="ECO:0007669"/>
    <property type="project" value="UniProtKB-KW"/>
</dbReference>
<protein>
    <submittedName>
        <fullName evidence="14">Zinc finger protein 425</fullName>
    </submittedName>
</protein>
<dbReference type="FunFam" id="3.30.160.60:FF:000478">
    <property type="entry name" value="Zinc finger protein 133"/>
    <property type="match status" value="1"/>
</dbReference>
<feature type="domain" description="C2H2-type" evidence="13">
    <location>
        <begin position="36"/>
        <end position="58"/>
    </location>
</feature>
<dbReference type="SUPFAM" id="SSF57667">
    <property type="entry name" value="beta-beta-alpha zinc fingers"/>
    <property type="match status" value="5"/>
</dbReference>
<evidence type="ECO:0000256" key="3">
    <source>
        <dbReference type="ARBA" id="ARBA00022723"/>
    </source>
</evidence>
<feature type="domain" description="C2H2-type" evidence="13">
    <location>
        <begin position="220"/>
        <end position="247"/>
    </location>
</feature>
<dbReference type="Pfam" id="PF00096">
    <property type="entry name" value="zf-C2H2"/>
    <property type="match status" value="2"/>
</dbReference>
<dbReference type="PROSITE" id="PS00028">
    <property type="entry name" value="ZINC_FINGER_C2H2_1"/>
    <property type="match status" value="6"/>
</dbReference>
<dbReference type="Proteomes" id="UP001166674">
    <property type="component" value="Unassembled WGS sequence"/>
</dbReference>
<gene>
    <name evidence="14" type="ORF">SUZIE_172625</name>
</gene>
<dbReference type="FunFam" id="3.30.160.60:FF:001228">
    <property type="entry name" value="Zinc finger protein 236"/>
    <property type="match status" value="1"/>
</dbReference>
<keyword evidence="6" id="KW-0862">Zinc</keyword>
<evidence type="ECO:0000256" key="6">
    <source>
        <dbReference type="ARBA" id="ARBA00022833"/>
    </source>
</evidence>
<reference evidence="14" key="1">
    <citation type="submission" date="2020-03" db="EMBL/GenBank/DDBJ databases">
        <title>Studies in the Genomics of Life Span.</title>
        <authorList>
            <person name="Glass D."/>
        </authorList>
    </citation>
    <scope>NUCLEOTIDE SEQUENCE</scope>
    <source>
        <strain evidence="14">SUZIE</strain>
        <tissue evidence="14">Muscle</tissue>
    </source>
</reference>
<evidence type="ECO:0000259" key="13">
    <source>
        <dbReference type="PROSITE" id="PS50157"/>
    </source>
</evidence>
<feature type="domain" description="C2H2-type" evidence="13">
    <location>
        <begin position="142"/>
        <end position="169"/>
    </location>
</feature>
<dbReference type="InterPro" id="IPR036236">
    <property type="entry name" value="Znf_C2H2_sf"/>
</dbReference>
<dbReference type="GO" id="GO:0005634">
    <property type="term" value="C:nucleus"/>
    <property type="evidence" value="ECO:0007669"/>
    <property type="project" value="UniProtKB-SubCell"/>
</dbReference>
<feature type="domain" description="C2H2-type" evidence="13">
    <location>
        <begin position="248"/>
        <end position="276"/>
    </location>
</feature>
<keyword evidence="7" id="KW-0805">Transcription regulation</keyword>
<evidence type="ECO:0000256" key="7">
    <source>
        <dbReference type="ARBA" id="ARBA00023015"/>
    </source>
</evidence>
<evidence type="ECO:0000256" key="4">
    <source>
        <dbReference type="ARBA" id="ARBA00022737"/>
    </source>
</evidence>
<keyword evidence="10" id="KW-0539">Nucleus</keyword>
<comment type="subcellular location">
    <subcellularLocation>
        <location evidence="1">Nucleus</location>
    </subcellularLocation>
</comment>
<feature type="region of interest" description="Disordered" evidence="12">
    <location>
        <begin position="275"/>
        <end position="324"/>
    </location>
</feature>
<evidence type="ECO:0000256" key="11">
    <source>
        <dbReference type="PROSITE-ProRule" id="PRU00042"/>
    </source>
</evidence>
<evidence type="ECO:0000256" key="5">
    <source>
        <dbReference type="ARBA" id="ARBA00022771"/>
    </source>
</evidence>
<organism evidence="14 15">
    <name type="scientific">Sciurus carolinensis</name>
    <name type="common">Eastern gray squirrel</name>
    <dbReference type="NCBI Taxonomy" id="30640"/>
    <lineage>
        <taxon>Eukaryota</taxon>
        <taxon>Metazoa</taxon>
        <taxon>Chordata</taxon>
        <taxon>Craniata</taxon>
        <taxon>Vertebrata</taxon>
        <taxon>Euteleostomi</taxon>
        <taxon>Mammalia</taxon>
        <taxon>Eutheria</taxon>
        <taxon>Euarchontoglires</taxon>
        <taxon>Glires</taxon>
        <taxon>Rodentia</taxon>
        <taxon>Sciuromorpha</taxon>
        <taxon>Sciuridae</taxon>
        <taxon>Sciurinae</taxon>
        <taxon>Sciurini</taxon>
        <taxon>Sciurus</taxon>
    </lineage>
</organism>
<dbReference type="GO" id="GO:0008270">
    <property type="term" value="F:zinc ion binding"/>
    <property type="evidence" value="ECO:0007669"/>
    <property type="project" value="UniProtKB-KW"/>
</dbReference>
<evidence type="ECO:0000256" key="10">
    <source>
        <dbReference type="ARBA" id="ARBA00023242"/>
    </source>
</evidence>
<evidence type="ECO:0000313" key="14">
    <source>
        <dbReference type="EMBL" id="MBZ3883374.1"/>
    </source>
</evidence>
<keyword evidence="4" id="KW-0677">Repeat</keyword>
<feature type="compositionally biased region" description="Polar residues" evidence="12">
    <location>
        <begin position="284"/>
        <end position="301"/>
    </location>
</feature>
<dbReference type="PANTHER" id="PTHR24379">
    <property type="entry name" value="KRAB AND ZINC FINGER DOMAIN-CONTAINING"/>
    <property type="match status" value="1"/>
</dbReference>
<evidence type="ECO:0000256" key="1">
    <source>
        <dbReference type="ARBA" id="ARBA00004123"/>
    </source>
</evidence>
<dbReference type="FunFam" id="3.30.160.60:FF:001552">
    <property type="entry name" value="Zinc finger protein 425"/>
    <property type="match status" value="1"/>
</dbReference>
<dbReference type="PROSITE" id="PS50157">
    <property type="entry name" value="ZINC_FINGER_C2H2_2"/>
    <property type="match status" value="7"/>
</dbReference>
<dbReference type="InterPro" id="IPR013087">
    <property type="entry name" value="Znf_C2H2_type"/>
</dbReference>
<keyword evidence="5 11" id="KW-0863">Zinc-finger</keyword>
<name>A0AA41N4Q7_SCICA</name>
<evidence type="ECO:0000313" key="15">
    <source>
        <dbReference type="Proteomes" id="UP001166674"/>
    </source>
</evidence>
<keyword evidence="3" id="KW-0479">Metal-binding</keyword>
<evidence type="ECO:0000256" key="9">
    <source>
        <dbReference type="ARBA" id="ARBA00023163"/>
    </source>
</evidence>
<feature type="domain" description="C2H2-type" evidence="13">
    <location>
        <begin position="170"/>
        <end position="197"/>
    </location>
</feature>
<dbReference type="Gene3D" id="3.30.160.60">
    <property type="entry name" value="Classic Zinc Finger"/>
    <property type="match status" value="8"/>
</dbReference>
<comment type="caution">
    <text evidence="14">The sequence shown here is derived from an EMBL/GenBank/DDBJ whole genome shotgun (WGS) entry which is preliminary data.</text>
</comment>
<feature type="domain" description="C2H2-type" evidence="13">
    <location>
        <begin position="8"/>
        <end position="35"/>
    </location>
</feature>
<dbReference type="AlphaFoldDB" id="A0AA41N4Q7"/>
<evidence type="ECO:0000256" key="8">
    <source>
        <dbReference type="ARBA" id="ARBA00023125"/>
    </source>
</evidence>
<dbReference type="SMART" id="SM00355">
    <property type="entry name" value="ZnF_C2H2"/>
    <property type="match status" value="8"/>
</dbReference>
<dbReference type="FunFam" id="3.30.160.60:FF:000151">
    <property type="entry name" value="Zinc finger and SCAN domain-containing 21"/>
    <property type="match status" value="2"/>
</dbReference>
<proteinExistence type="inferred from homology"/>
<dbReference type="EMBL" id="JAATJV010386764">
    <property type="protein sequence ID" value="MBZ3883374.1"/>
    <property type="molecule type" value="Genomic_DNA"/>
</dbReference>
<keyword evidence="15" id="KW-1185">Reference proteome</keyword>
<keyword evidence="9" id="KW-0804">Transcription</keyword>
<evidence type="ECO:0000256" key="12">
    <source>
        <dbReference type="SAM" id="MobiDB-lite"/>
    </source>
</evidence>
<dbReference type="PANTHER" id="PTHR24379:SF123">
    <property type="entry name" value="ZINC FINGER AND BTB DOMAIN CONTAINING 17"/>
    <property type="match status" value="1"/>
</dbReference>
<evidence type="ECO:0000256" key="2">
    <source>
        <dbReference type="ARBA" id="ARBA00006991"/>
    </source>
</evidence>
<comment type="similarity">
    <text evidence="2">Belongs to the krueppel C2H2-type zinc-finger protein family.</text>
</comment>
<accession>A0AA41N4Q7</accession>